<reference evidence="2" key="1">
    <citation type="submission" date="2011-07" db="EMBL/GenBank/DDBJ databases">
        <authorList>
            <consortium name="Caenorhabditis brenneri Sequencing and Analysis Consortium"/>
            <person name="Wilson R.K."/>
        </authorList>
    </citation>
    <scope>NUCLEOTIDE SEQUENCE [LARGE SCALE GENOMIC DNA]</scope>
    <source>
        <strain evidence="2">PB2801</strain>
    </source>
</reference>
<proteinExistence type="predicted"/>
<accession>G0PNF6</accession>
<dbReference type="OMA" id="AKYRDAW"/>
<dbReference type="OrthoDB" id="5856426at2759"/>
<keyword evidence="2" id="KW-1185">Reference proteome</keyword>
<dbReference type="Proteomes" id="UP000008068">
    <property type="component" value="Unassembled WGS sequence"/>
</dbReference>
<protein>
    <submittedName>
        <fullName evidence="1">Uncharacterized protein</fullName>
    </submittedName>
</protein>
<evidence type="ECO:0000313" key="1">
    <source>
        <dbReference type="EMBL" id="EGT41720.1"/>
    </source>
</evidence>
<sequence>MSSPSTQVSLMRAAELAQDCDVRKSAVIIRNTDLSSDQSVLEEFGAKIAAECQVTGKCSVFRIPLKNDLPPLIKVQLPHKQDATKVLKTFESIKGRLNGCRNASVRPDLSKPELAKYRDAWKRAIQLNNEKKQRLYTVRNLEVVKVSYPAGQSPDPWIVKQNK</sequence>
<gene>
    <name evidence="1" type="ORF">CAEBREN_12887</name>
</gene>
<dbReference type="HOGENOM" id="CLU_078054_3_1_1"/>
<dbReference type="AlphaFoldDB" id="G0PNF6"/>
<dbReference type="EMBL" id="GL381897">
    <property type="protein sequence ID" value="EGT41720.1"/>
    <property type="molecule type" value="Genomic_DNA"/>
</dbReference>
<organism evidence="2">
    <name type="scientific">Caenorhabditis brenneri</name>
    <name type="common">Nematode worm</name>
    <dbReference type="NCBI Taxonomy" id="135651"/>
    <lineage>
        <taxon>Eukaryota</taxon>
        <taxon>Metazoa</taxon>
        <taxon>Ecdysozoa</taxon>
        <taxon>Nematoda</taxon>
        <taxon>Chromadorea</taxon>
        <taxon>Rhabditida</taxon>
        <taxon>Rhabditina</taxon>
        <taxon>Rhabditomorpha</taxon>
        <taxon>Rhabditoidea</taxon>
        <taxon>Rhabditidae</taxon>
        <taxon>Peloderinae</taxon>
        <taxon>Caenorhabditis</taxon>
    </lineage>
</organism>
<evidence type="ECO:0000313" key="2">
    <source>
        <dbReference type="Proteomes" id="UP000008068"/>
    </source>
</evidence>
<dbReference type="InParanoid" id="G0PNF6"/>
<name>G0PNF6_CAEBE</name>